<dbReference type="EMBL" id="GBBM01008056">
    <property type="protein sequence ID" value="JAC27362.1"/>
    <property type="molecule type" value="mRNA"/>
</dbReference>
<proteinExistence type="evidence at transcript level"/>
<feature type="chain" id="PRO_5001521466" evidence="1">
    <location>
        <begin position="30"/>
        <end position="71"/>
    </location>
</feature>
<evidence type="ECO:0000313" key="2">
    <source>
        <dbReference type="EMBL" id="JAC27362.1"/>
    </source>
</evidence>
<keyword evidence="1" id="KW-0732">Signal</keyword>
<reference evidence="2" key="1">
    <citation type="submission" date="2014-03" db="EMBL/GenBank/DDBJ databases">
        <title>The sialotranscriptome of Amblyomma triste, Amblyomma parvum and Amblyomma cajennense ticks, uncovered by 454-based RNA-seq.</title>
        <authorList>
            <person name="Garcia G.R."/>
            <person name="Gardinassi L.G."/>
            <person name="Ribeiro J.M."/>
            <person name="Anatriello E."/>
            <person name="Ferreira B.R."/>
            <person name="Moreira H.N."/>
            <person name="Mafra C."/>
            <person name="Olegario M.M."/>
            <person name="Szabo P.J."/>
            <person name="Miranda-Santos I.K."/>
            <person name="Maruyama S.R."/>
        </authorList>
    </citation>
    <scope>NUCLEOTIDE SEQUENCE</scope>
    <source>
        <strain evidence="2">Mato Grasso do Sul</strain>
        <tissue evidence="2">Salivary glands</tissue>
    </source>
</reference>
<evidence type="ECO:0000256" key="1">
    <source>
        <dbReference type="SAM" id="SignalP"/>
    </source>
</evidence>
<name>A0A023G0P3_AMBTT</name>
<feature type="signal peptide" evidence="1">
    <location>
        <begin position="1"/>
        <end position="29"/>
    </location>
</feature>
<accession>A0A023G0P3</accession>
<protein>
    <submittedName>
        <fullName evidence="2">Putative secreted protein</fullName>
    </submittedName>
</protein>
<organism evidence="2">
    <name type="scientific">Amblyomma triste</name>
    <name type="common">Neotropical tick</name>
    <dbReference type="NCBI Taxonomy" id="251400"/>
    <lineage>
        <taxon>Eukaryota</taxon>
        <taxon>Metazoa</taxon>
        <taxon>Ecdysozoa</taxon>
        <taxon>Arthropoda</taxon>
        <taxon>Chelicerata</taxon>
        <taxon>Arachnida</taxon>
        <taxon>Acari</taxon>
        <taxon>Parasitiformes</taxon>
        <taxon>Ixodida</taxon>
        <taxon>Ixodoidea</taxon>
        <taxon>Ixodidae</taxon>
        <taxon>Amblyomminae</taxon>
        <taxon>Amblyomma</taxon>
    </lineage>
</organism>
<sequence>MILQPLLRLLHFCSFIQFVLLVFIHCVKCCLEPYCAACLSQLDTEHFGHEQTALLLGQEKIQSWLVLVQLM</sequence>
<dbReference type="AlphaFoldDB" id="A0A023G0P3"/>